<dbReference type="PROSITE" id="PS00389">
    <property type="entry name" value="ATPASE_DELTA"/>
    <property type="match status" value="1"/>
</dbReference>
<evidence type="ECO:0000256" key="1">
    <source>
        <dbReference type="ARBA" id="ARBA00004370"/>
    </source>
</evidence>
<keyword evidence="4 8" id="KW-0406">Ion transport</keyword>
<dbReference type="InterPro" id="IPR000711">
    <property type="entry name" value="ATPase_OSCP/dsu"/>
</dbReference>
<dbReference type="EMBL" id="QEQK01000010">
    <property type="protein sequence ID" value="PWN55531.1"/>
    <property type="molecule type" value="Genomic_DNA"/>
</dbReference>
<dbReference type="Proteomes" id="UP000251800">
    <property type="component" value="Unassembled WGS sequence"/>
</dbReference>
<dbReference type="GO" id="GO:0045259">
    <property type="term" value="C:proton-transporting ATP synthase complex"/>
    <property type="evidence" value="ECO:0007669"/>
    <property type="project" value="UniProtKB-KW"/>
</dbReference>
<dbReference type="InterPro" id="IPR026015">
    <property type="entry name" value="ATP_synth_OSCP/delta_N_sf"/>
</dbReference>
<dbReference type="InterPro" id="IPR020781">
    <property type="entry name" value="ATPase_OSCP/d_CS"/>
</dbReference>
<sequence>MAELSTLARPYARAFFELQHEAGTLAAGQSAVDAMAAVVSEEQVARLIGHPAVSKEELVALVQGASGDALSDDGLKLLKVLADNKRVALLPAIAEQYGLLKDEAERRIAVDMTAAKPVSDDAQAALVAALSKRLGRDVELSVTIDDALIGGAVLRAGDLVIDGSVAGRVDRITQALTA</sequence>
<evidence type="ECO:0000313" key="9">
    <source>
        <dbReference type="EMBL" id="PWN55531.1"/>
    </source>
</evidence>
<evidence type="ECO:0000256" key="3">
    <source>
        <dbReference type="ARBA" id="ARBA00022781"/>
    </source>
</evidence>
<comment type="subcellular location">
    <subcellularLocation>
        <location evidence="8">Cell membrane</location>
        <topology evidence="8">Peripheral membrane protein</topology>
    </subcellularLocation>
    <subcellularLocation>
        <location evidence="1">Membrane</location>
    </subcellularLocation>
</comment>
<keyword evidence="8" id="KW-1003">Cell membrane</keyword>
<keyword evidence="2 8" id="KW-0813">Transport</keyword>
<dbReference type="OrthoDB" id="9816221at2"/>
<comment type="caution">
    <text evidence="9">The sequence shown here is derived from an EMBL/GenBank/DDBJ whole genome shotgun (WGS) entry which is preliminary data.</text>
</comment>
<evidence type="ECO:0000256" key="7">
    <source>
        <dbReference type="ARBA" id="ARBA00023310"/>
    </source>
</evidence>
<dbReference type="GO" id="GO:0005886">
    <property type="term" value="C:plasma membrane"/>
    <property type="evidence" value="ECO:0007669"/>
    <property type="project" value="UniProtKB-SubCell"/>
</dbReference>
<keyword evidence="5 8" id="KW-0472">Membrane</keyword>
<accession>A0A363UJD5</accession>
<dbReference type="Pfam" id="PF00213">
    <property type="entry name" value="OSCP"/>
    <property type="match status" value="1"/>
</dbReference>
<evidence type="ECO:0000256" key="6">
    <source>
        <dbReference type="ARBA" id="ARBA00023196"/>
    </source>
</evidence>
<comment type="function">
    <text evidence="8">F(1)F(0) ATP synthase produces ATP from ADP in the presence of a proton or sodium gradient. F-type ATPases consist of two structural domains, F(1) containing the extramembraneous catalytic core and F(0) containing the membrane proton channel, linked together by a central stalk and a peripheral stalk. During catalysis, ATP synthesis in the catalytic domain of F(1) is coupled via a rotary mechanism of the central stalk subunits to proton translocation.</text>
</comment>
<comment type="similarity">
    <text evidence="8">Belongs to the ATPase delta chain family.</text>
</comment>
<evidence type="ECO:0000313" key="10">
    <source>
        <dbReference type="Proteomes" id="UP000251800"/>
    </source>
</evidence>
<protein>
    <recommendedName>
        <fullName evidence="8">ATP synthase subunit delta</fullName>
    </recommendedName>
    <alternativeName>
        <fullName evidence="8">ATP synthase F(1) sector subunit delta</fullName>
    </alternativeName>
    <alternativeName>
        <fullName evidence="8">F-type ATPase subunit delta</fullName>
        <shortName evidence="8">F-ATPase subunit delta</shortName>
    </alternativeName>
</protein>
<organism evidence="9 10">
    <name type="scientific">Abyssibacter profundi</name>
    <dbReference type="NCBI Taxonomy" id="2182787"/>
    <lineage>
        <taxon>Bacteria</taxon>
        <taxon>Pseudomonadati</taxon>
        <taxon>Pseudomonadota</taxon>
        <taxon>Gammaproteobacteria</taxon>
        <taxon>Chromatiales</taxon>
        <taxon>Oceanococcaceae</taxon>
        <taxon>Abyssibacter</taxon>
    </lineage>
</organism>
<dbReference type="NCBIfam" id="NF004402">
    <property type="entry name" value="PRK05758.2-2"/>
    <property type="match status" value="1"/>
</dbReference>
<dbReference type="Gene3D" id="1.10.520.20">
    <property type="entry name" value="N-terminal domain of the delta subunit of the F1F0-ATP synthase"/>
    <property type="match status" value="1"/>
</dbReference>
<reference evidence="9 10" key="1">
    <citation type="submission" date="2018-05" db="EMBL/GenBank/DDBJ databases">
        <title>Abyssibacter profundi OUC007T gen. nov., sp. nov, a marine bacterium isolated from seawater of the Mariana Trench.</title>
        <authorList>
            <person name="Zhou S."/>
        </authorList>
    </citation>
    <scope>NUCLEOTIDE SEQUENCE [LARGE SCALE GENOMIC DNA]</scope>
    <source>
        <strain evidence="9 10">OUC007</strain>
    </source>
</reference>
<keyword evidence="7 8" id="KW-0066">ATP synthesis</keyword>
<keyword evidence="6 8" id="KW-0139">CF(1)</keyword>
<evidence type="ECO:0000256" key="5">
    <source>
        <dbReference type="ARBA" id="ARBA00023136"/>
    </source>
</evidence>
<evidence type="ECO:0000256" key="8">
    <source>
        <dbReference type="HAMAP-Rule" id="MF_01416"/>
    </source>
</evidence>
<keyword evidence="3 8" id="KW-0375">Hydrogen ion transport</keyword>
<gene>
    <name evidence="8" type="primary">atpH</name>
    <name evidence="9" type="ORF">DEH80_12130</name>
</gene>
<dbReference type="NCBIfam" id="TIGR01145">
    <property type="entry name" value="ATP_synt_delta"/>
    <property type="match status" value="1"/>
</dbReference>
<proteinExistence type="inferred from homology"/>
<dbReference type="PANTHER" id="PTHR11910">
    <property type="entry name" value="ATP SYNTHASE DELTA CHAIN"/>
    <property type="match status" value="1"/>
</dbReference>
<evidence type="ECO:0000256" key="4">
    <source>
        <dbReference type="ARBA" id="ARBA00023065"/>
    </source>
</evidence>
<dbReference type="HAMAP" id="MF_01416">
    <property type="entry name" value="ATP_synth_delta_bact"/>
    <property type="match status" value="1"/>
</dbReference>
<dbReference type="RefSeq" id="WP_109720770.1">
    <property type="nucleotide sequence ID" value="NZ_QEQK01000010.1"/>
</dbReference>
<keyword evidence="10" id="KW-1185">Reference proteome</keyword>
<dbReference type="SUPFAM" id="SSF47928">
    <property type="entry name" value="N-terminal domain of the delta subunit of the F1F0-ATP synthase"/>
    <property type="match status" value="1"/>
</dbReference>
<dbReference type="GO" id="GO:0046933">
    <property type="term" value="F:proton-transporting ATP synthase activity, rotational mechanism"/>
    <property type="evidence" value="ECO:0007669"/>
    <property type="project" value="UniProtKB-UniRule"/>
</dbReference>
<dbReference type="AlphaFoldDB" id="A0A363UJD5"/>
<dbReference type="PRINTS" id="PR00125">
    <property type="entry name" value="ATPASEDELTA"/>
</dbReference>
<comment type="function">
    <text evidence="8">This protein is part of the stalk that links CF(0) to CF(1). It either transmits conformational changes from CF(0) to CF(1) or is implicated in proton conduction.</text>
</comment>
<name>A0A363UJD5_9GAMM</name>
<evidence type="ECO:0000256" key="2">
    <source>
        <dbReference type="ARBA" id="ARBA00022448"/>
    </source>
</evidence>